<keyword evidence="2" id="KW-1185">Reference proteome</keyword>
<name>A0AAD8BH06_BIOPF</name>
<protein>
    <submittedName>
        <fullName evidence="1">Uncharacterized protein</fullName>
    </submittedName>
</protein>
<evidence type="ECO:0000313" key="1">
    <source>
        <dbReference type="EMBL" id="KAK0053813.1"/>
    </source>
</evidence>
<reference evidence="1" key="2">
    <citation type="submission" date="2023-04" db="EMBL/GenBank/DDBJ databases">
        <authorList>
            <person name="Bu L."/>
            <person name="Lu L."/>
            <person name="Laidemitt M.R."/>
            <person name="Zhang S.M."/>
            <person name="Mutuku M."/>
            <person name="Mkoji G."/>
            <person name="Steinauer M."/>
            <person name="Loker E.S."/>
        </authorList>
    </citation>
    <scope>NUCLEOTIDE SEQUENCE</scope>
    <source>
        <strain evidence="1">KasaAsao</strain>
        <tissue evidence="1">Whole Snail</tissue>
    </source>
</reference>
<sequence length="149" mass="16536">MSSHVPIGWYLLLCPVTCRPNGTFSYGQSRGDRMVPSPTSSHEPIGWYLLLCPVTCRSSDIFSSVQSRADRVVPSSTSSHVPIGWYFSCVQSHADRAVPSPMSSHRSGGTFSYVQSPIGWYLLLCPVTDWVVPSPRLMYFGITARKTFN</sequence>
<accession>A0AAD8BH06</accession>
<dbReference type="AlphaFoldDB" id="A0AAD8BH06"/>
<organism evidence="1 2">
    <name type="scientific">Biomphalaria pfeifferi</name>
    <name type="common">Bloodfluke planorb</name>
    <name type="synonym">Freshwater snail</name>
    <dbReference type="NCBI Taxonomy" id="112525"/>
    <lineage>
        <taxon>Eukaryota</taxon>
        <taxon>Metazoa</taxon>
        <taxon>Spiralia</taxon>
        <taxon>Lophotrochozoa</taxon>
        <taxon>Mollusca</taxon>
        <taxon>Gastropoda</taxon>
        <taxon>Heterobranchia</taxon>
        <taxon>Euthyneura</taxon>
        <taxon>Panpulmonata</taxon>
        <taxon>Hygrophila</taxon>
        <taxon>Lymnaeoidea</taxon>
        <taxon>Planorbidae</taxon>
        <taxon>Biomphalaria</taxon>
    </lineage>
</organism>
<comment type="caution">
    <text evidence="1">The sequence shown here is derived from an EMBL/GenBank/DDBJ whole genome shotgun (WGS) entry which is preliminary data.</text>
</comment>
<evidence type="ECO:0000313" key="2">
    <source>
        <dbReference type="Proteomes" id="UP001233172"/>
    </source>
</evidence>
<dbReference type="EMBL" id="JASAOG010000083">
    <property type="protein sequence ID" value="KAK0053813.1"/>
    <property type="molecule type" value="Genomic_DNA"/>
</dbReference>
<gene>
    <name evidence="1" type="ORF">Bpfe_016807</name>
</gene>
<dbReference type="Proteomes" id="UP001233172">
    <property type="component" value="Unassembled WGS sequence"/>
</dbReference>
<reference evidence="1" key="1">
    <citation type="journal article" date="2023" name="PLoS Negl. Trop. Dis.">
        <title>A genome sequence for Biomphalaria pfeifferi, the major vector snail for the human-infecting parasite Schistosoma mansoni.</title>
        <authorList>
            <person name="Bu L."/>
            <person name="Lu L."/>
            <person name="Laidemitt M.R."/>
            <person name="Zhang S.M."/>
            <person name="Mutuku M."/>
            <person name="Mkoji G."/>
            <person name="Steinauer M."/>
            <person name="Loker E.S."/>
        </authorList>
    </citation>
    <scope>NUCLEOTIDE SEQUENCE</scope>
    <source>
        <strain evidence="1">KasaAsao</strain>
    </source>
</reference>
<proteinExistence type="predicted"/>